<dbReference type="PANTHER" id="PTHR32322">
    <property type="entry name" value="INNER MEMBRANE TRANSPORTER"/>
    <property type="match status" value="1"/>
</dbReference>
<feature type="transmembrane region" description="Helical" evidence="6">
    <location>
        <begin position="266"/>
        <end position="284"/>
    </location>
</feature>
<comment type="caution">
    <text evidence="7">The sequence shown here is derived from an EMBL/GenBank/DDBJ whole genome shotgun (WGS) entry which is preliminary data.</text>
</comment>
<evidence type="ECO:0000313" key="7">
    <source>
        <dbReference type="EMBL" id="MCA5004685.1"/>
    </source>
</evidence>
<dbReference type="SUPFAM" id="SSF103481">
    <property type="entry name" value="Multidrug resistance efflux transporter EmrE"/>
    <property type="match status" value="1"/>
</dbReference>
<feature type="transmembrane region" description="Helical" evidence="6">
    <location>
        <begin position="208"/>
        <end position="227"/>
    </location>
</feature>
<proteinExistence type="inferred from homology"/>
<dbReference type="Proteomes" id="UP001165302">
    <property type="component" value="Unassembled WGS sequence"/>
</dbReference>
<name>A0ABS7Z3H4_9SPHI</name>
<keyword evidence="5 6" id="KW-0472">Membrane</keyword>
<dbReference type="InterPro" id="IPR050638">
    <property type="entry name" value="AA-Vitamin_Transporters"/>
</dbReference>
<feature type="transmembrane region" description="Helical" evidence="6">
    <location>
        <begin position="33"/>
        <end position="51"/>
    </location>
</feature>
<dbReference type="Gene3D" id="1.10.3730.20">
    <property type="match status" value="1"/>
</dbReference>
<gene>
    <name evidence="7" type="ORF">IPZ78_05895</name>
</gene>
<feature type="transmembrane region" description="Helical" evidence="6">
    <location>
        <begin position="175"/>
        <end position="196"/>
    </location>
</feature>
<accession>A0ABS7Z3H4</accession>
<protein>
    <submittedName>
        <fullName evidence="7">DMT family transporter</fullName>
    </submittedName>
</protein>
<evidence type="ECO:0000256" key="4">
    <source>
        <dbReference type="ARBA" id="ARBA00022989"/>
    </source>
</evidence>
<dbReference type="EMBL" id="JADEYP010000008">
    <property type="protein sequence ID" value="MCA5004685.1"/>
    <property type="molecule type" value="Genomic_DNA"/>
</dbReference>
<comment type="subcellular location">
    <subcellularLocation>
        <location evidence="1">Membrane</location>
        <topology evidence="1">Multi-pass membrane protein</topology>
    </subcellularLocation>
</comment>
<comment type="similarity">
    <text evidence="2">Belongs to the EamA transporter family.</text>
</comment>
<feature type="transmembrane region" description="Helical" evidence="6">
    <location>
        <begin position="92"/>
        <end position="109"/>
    </location>
</feature>
<evidence type="ECO:0000256" key="2">
    <source>
        <dbReference type="ARBA" id="ARBA00007362"/>
    </source>
</evidence>
<keyword evidence="3 6" id="KW-0812">Transmembrane</keyword>
<feature type="transmembrane region" description="Helical" evidence="6">
    <location>
        <begin position="63"/>
        <end position="86"/>
    </location>
</feature>
<evidence type="ECO:0000256" key="1">
    <source>
        <dbReference type="ARBA" id="ARBA00004141"/>
    </source>
</evidence>
<dbReference type="PANTHER" id="PTHR32322:SF2">
    <property type="entry name" value="EAMA DOMAIN-CONTAINING PROTEIN"/>
    <property type="match status" value="1"/>
</dbReference>
<feature type="transmembrane region" description="Helical" evidence="6">
    <location>
        <begin position="118"/>
        <end position="134"/>
    </location>
</feature>
<evidence type="ECO:0000256" key="6">
    <source>
        <dbReference type="SAM" id="Phobius"/>
    </source>
</evidence>
<keyword evidence="8" id="KW-1185">Reference proteome</keyword>
<evidence type="ECO:0000256" key="5">
    <source>
        <dbReference type="ARBA" id="ARBA00023136"/>
    </source>
</evidence>
<organism evidence="7 8">
    <name type="scientific">Sphingobacterium bovistauri</name>
    <dbReference type="NCBI Taxonomy" id="2781959"/>
    <lineage>
        <taxon>Bacteria</taxon>
        <taxon>Pseudomonadati</taxon>
        <taxon>Bacteroidota</taxon>
        <taxon>Sphingobacteriia</taxon>
        <taxon>Sphingobacteriales</taxon>
        <taxon>Sphingobacteriaceae</taxon>
        <taxon>Sphingobacterium</taxon>
    </lineage>
</organism>
<dbReference type="InterPro" id="IPR037185">
    <property type="entry name" value="EmrE-like"/>
</dbReference>
<evidence type="ECO:0000313" key="8">
    <source>
        <dbReference type="Proteomes" id="UP001165302"/>
    </source>
</evidence>
<feature type="transmembrane region" description="Helical" evidence="6">
    <location>
        <begin position="146"/>
        <end position="163"/>
    </location>
</feature>
<sequence>MIYVLISVCCSVIVGVLIKIARKKQVNVQQLVLWNYPTTVVLTYALFTPKFDEIKISSLPFQLYFPLMLLLPTLFIFIALAIKYSGIVKTDVAQRMSLFIPLLASFFIFQEIIQINKVIGIIVGLIAVACSISWSKGHNSKSSRNSIYPILVFVGMGFIDILFKQIAQYKDIPYTTSMFLIFVGAMFVGVFILLYQTLLKKRAFDKSAILWGLMLGLFNFANIYYYMKAHRAIADNPSIVFTAMNVGVIVLGSIVGIVAFGEKLSLINKIGLALAVLSIFLIAYL</sequence>
<feature type="transmembrane region" description="Helical" evidence="6">
    <location>
        <begin position="239"/>
        <end position="260"/>
    </location>
</feature>
<reference evidence="7" key="1">
    <citation type="submission" date="2020-10" db="EMBL/GenBank/DDBJ databases">
        <authorList>
            <person name="Lu T."/>
            <person name="Wang Q."/>
            <person name="Han X."/>
        </authorList>
    </citation>
    <scope>NUCLEOTIDE SEQUENCE</scope>
    <source>
        <strain evidence="7">WQ 366</strain>
    </source>
</reference>
<keyword evidence="4 6" id="KW-1133">Transmembrane helix</keyword>
<evidence type="ECO:0000256" key="3">
    <source>
        <dbReference type="ARBA" id="ARBA00022692"/>
    </source>
</evidence>